<name>A0ABY5S541_9BACL</name>
<evidence type="ECO:0000313" key="1">
    <source>
        <dbReference type="EMBL" id="UVI29016.1"/>
    </source>
</evidence>
<reference evidence="1" key="1">
    <citation type="submission" date="2022-01" db="EMBL/GenBank/DDBJ databases">
        <title>Paenibacillus spongiae sp. nov., isolated from marine sponge.</title>
        <authorList>
            <person name="Li Z."/>
            <person name="Zhang M."/>
        </authorList>
    </citation>
    <scope>NUCLEOTIDE SEQUENCE</scope>
    <source>
        <strain evidence="1">PHS-Z3</strain>
    </source>
</reference>
<protein>
    <submittedName>
        <fullName evidence="1">Uncharacterized protein</fullName>
    </submittedName>
</protein>
<keyword evidence="2" id="KW-1185">Reference proteome</keyword>
<gene>
    <name evidence="1" type="ORF">L1F29_26790</name>
</gene>
<organism evidence="1 2">
    <name type="scientific">Paenibacillus spongiae</name>
    <dbReference type="NCBI Taxonomy" id="2909671"/>
    <lineage>
        <taxon>Bacteria</taxon>
        <taxon>Bacillati</taxon>
        <taxon>Bacillota</taxon>
        <taxon>Bacilli</taxon>
        <taxon>Bacillales</taxon>
        <taxon>Paenibacillaceae</taxon>
        <taxon>Paenibacillus</taxon>
    </lineage>
</organism>
<accession>A0ABY5S541</accession>
<dbReference type="Proteomes" id="UP001057877">
    <property type="component" value="Chromosome"/>
</dbReference>
<dbReference type="EMBL" id="CP091430">
    <property type="protein sequence ID" value="UVI29016.1"/>
    <property type="molecule type" value="Genomic_DNA"/>
</dbReference>
<dbReference type="RefSeq" id="WP_258385104.1">
    <property type="nucleotide sequence ID" value="NZ_CP091430.1"/>
</dbReference>
<evidence type="ECO:0000313" key="2">
    <source>
        <dbReference type="Proteomes" id="UP001057877"/>
    </source>
</evidence>
<sequence>MQKKAAVPNLFFPEGFGNAKEEKLANGTYRVLDGTILLGLELVVRLAARLNELGGQIAPKIVC</sequence>
<proteinExistence type="predicted"/>